<dbReference type="RefSeq" id="WP_011997681.1">
    <property type="nucleotide sequence ID" value="NC_009767.1"/>
</dbReference>
<dbReference type="STRING" id="383372.Rcas_0141"/>
<keyword evidence="2" id="KW-0489">Methyltransferase</keyword>
<reference evidence="2 3" key="1">
    <citation type="submission" date="2007-08" db="EMBL/GenBank/DDBJ databases">
        <title>Complete sequence of Roseiflexus castenholzii DSM 13941.</title>
        <authorList>
            <consortium name="US DOE Joint Genome Institute"/>
            <person name="Copeland A."/>
            <person name="Lucas S."/>
            <person name="Lapidus A."/>
            <person name="Barry K."/>
            <person name="Glavina del Rio T."/>
            <person name="Dalin E."/>
            <person name="Tice H."/>
            <person name="Pitluck S."/>
            <person name="Thompson L.S."/>
            <person name="Brettin T."/>
            <person name="Bruce D."/>
            <person name="Detter J.C."/>
            <person name="Han C."/>
            <person name="Tapia R."/>
            <person name="Schmutz J."/>
            <person name="Larimer F."/>
            <person name="Land M."/>
            <person name="Hauser L."/>
            <person name="Kyrpides N."/>
            <person name="Mikhailova N."/>
            <person name="Bryant D.A."/>
            <person name="Hanada S."/>
            <person name="Tsukatani Y."/>
            <person name="Richardson P."/>
        </authorList>
    </citation>
    <scope>NUCLEOTIDE SEQUENCE [LARGE SCALE GENOMIC DNA]</scope>
    <source>
        <strain evidence="3">DSM 13941 / HLO8</strain>
    </source>
</reference>
<dbReference type="HOGENOM" id="CLU_1243037_0_0_0"/>
<dbReference type="InterPro" id="IPR013216">
    <property type="entry name" value="Methyltransf_11"/>
</dbReference>
<dbReference type="InterPro" id="IPR029063">
    <property type="entry name" value="SAM-dependent_MTases_sf"/>
</dbReference>
<dbReference type="Gene3D" id="3.40.50.150">
    <property type="entry name" value="Vaccinia Virus protein VP39"/>
    <property type="match status" value="1"/>
</dbReference>
<dbReference type="GO" id="GO:0008757">
    <property type="term" value="F:S-adenosylmethionine-dependent methyltransferase activity"/>
    <property type="evidence" value="ECO:0007669"/>
    <property type="project" value="InterPro"/>
</dbReference>
<name>A7NF31_ROSCS</name>
<proteinExistence type="predicted"/>
<dbReference type="GO" id="GO:0032259">
    <property type="term" value="P:methylation"/>
    <property type="evidence" value="ECO:0007669"/>
    <property type="project" value="UniProtKB-KW"/>
</dbReference>
<dbReference type="Proteomes" id="UP000000263">
    <property type="component" value="Chromosome"/>
</dbReference>
<keyword evidence="2" id="KW-0808">Transferase</keyword>
<evidence type="ECO:0000259" key="1">
    <source>
        <dbReference type="Pfam" id="PF08241"/>
    </source>
</evidence>
<dbReference type="Pfam" id="PF08241">
    <property type="entry name" value="Methyltransf_11"/>
    <property type="match status" value="1"/>
</dbReference>
<dbReference type="SUPFAM" id="SSF53335">
    <property type="entry name" value="S-adenosyl-L-methionine-dependent methyltransferases"/>
    <property type="match status" value="1"/>
</dbReference>
<accession>A7NF31</accession>
<dbReference type="AlphaFoldDB" id="A7NF31"/>
<gene>
    <name evidence="2" type="ordered locus">Rcas_0141</name>
</gene>
<dbReference type="KEGG" id="rca:Rcas_0141"/>
<evidence type="ECO:0000313" key="2">
    <source>
        <dbReference type="EMBL" id="ABU56276.1"/>
    </source>
</evidence>
<dbReference type="eggNOG" id="COG2226">
    <property type="taxonomic scope" value="Bacteria"/>
</dbReference>
<feature type="domain" description="Methyltransferase type 11" evidence="1">
    <location>
        <begin position="61"/>
        <end position="109"/>
    </location>
</feature>
<sequence>MREIIKEFVSECAAVLPICEPIHEFGAYQVAGQEGFADLRSIFSSQCYIGSDMRYGPGVDVLLDLHALGLADASVGSALILDTLEHVEKPWRAMEEVHRILKPGGIVLISSVMNFPIHNHPSDYWRFTPEAFHSMLHPFEYALVMWAGVEDFPETVVGVGCKGRLAEAQARALQERLTAWQARWAPRVPPLYERIAKLVAPPIALSAYRALRDHDLHWIRQAWHQPG</sequence>
<evidence type="ECO:0000313" key="3">
    <source>
        <dbReference type="Proteomes" id="UP000000263"/>
    </source>
</evidence>
<protein>
    <submittedName>
        <fullName evidence="2">Methyltransferase type 11</fullName>
    </submittedName>
</protein>
<dbReference type="OrthoDB" id="9808140at2"/>
<keyword evidence="3" id="KW-1185">Reference proteome</keyword>
<dbReference type="EMBL" id="CP000804">
    <property type="protein sequence ID" value="ABU56276.1"/>
    <property type="molecule type" value="Genomic_DNA"/>
</dbReference>
<organism evidence="2 3">
    <name type="scientific">Roseiflexus castenholzii (strain DSM 13941 / HLO8)</name>
    <dbReference type="NCBI Taxonomy" id="383372"/>
    <lineage>
        <taxon>Bacteria</taxon>
        <taxon>Bacillati</taxon>
        <taxon>Chloroflexota</taxon>
        <taxon>Chloroflexia</taxon>
        <taxon>Chloroflexales</taxon>
        <taxon>Roseiflexineae</taxon>
        <taxon>Roseiflexaceae</taxon>
        <taxon>Roseiflexus</taxon>
    </lineage>
</organism>